<protein>
    <submittedName>
        <fullName evidence="1">Uncharacterized protein</fullName>
    </submittedName>
</protein>
<dbReference type="Proteomes" id="UP000692954">
    <property type="component" value="Unassembled WGS sequence"/>
</dbReference>
<accession>A0A8S1Q0J2</accession>
<organism evidence="1 2">
    <name type="scientific">Paramecium sonneborni</name>
    <dbReference type="NCBI Taxonomy" id="65129"/>
    <lineage>
        <taxon>Eukaryota</taxon>
        <taxon>Sar</taxon>
        <taxon>Alveolata</taxon>
        <taxon>Ciliophora</taxon>
        <taxon>Intramacronucleata</taxon>
        <taxon>Oligohymenophorea</taxon>
        <taxon>Peniculida</taxon>
        <taxon>Parameciidae</taxon>
        <taxon>Paramecium</taxon>
    </lineage>
</organism>
<evidence type="ECO:0000313" key="2">
    <source>
        <dbReference type="Proteomes" id="UP000692954"/>
    </source>
</evidence>
<reference evidence="1" key="1">
    <citation type="submission" date="2021-01" db="EMBL/GenBank/DDBJ databases">
        <authorList>
            <consortium name="Genoscope - CEA"/>
            <person name="William W."/>
        </authorList>
    </citation>
    <scope>NUCLEOTIDE SEQUENCE</scope>
</reference>
<proteinExistence type="predicted"/>
<evidence type="ECO:0000313" key="1">
    <source>
        <dbReference type="EMBL" id="CAD8109074.1"/>
    </source>
</evidence>
<dbReference type="EMBL" id="CAJJDN010000092">
    <property type="protein sequence ID" value="CAD8109074.1"/>
    <property type="molecule type" value="Genomic_DNA"/>
</dbReference>
<sequence>MITATHKELKTIQNNNSLFQLTFETTIKVVQNYQDGKLQQCENKCKQVRQLDQNPLIKSNFAFQPQKIKLKSQTKSFTLKYSTQIQQNVKQDNLNQSFNEYIKNKQQQQEKILASRSSSQESVSKEFSEYNLVPYTKSFGLNKEDKDLNSYINKKDLNGYKIQEIIPCVQGDELTKIGQNEVKLVLPNGSISIIDYFSHQNELRYDKFPKTIQELKIGNYQDQNICEKQQRVQLNKIDSKYYQSKQSREIVKVRASNRISEELLKDHKKLEDKSLDMNTYLMHFEQITESEYFCNLDQKRLFQTKQNQIR</sequence>
<keyword evidence="2" id="KW-1185">Reference proteome</keyword>
<dbReference type="AlphaFoldDB" id="A0A8S1Q0J2"/>
<gene>
    <name evidence="1" type="ORF">PSON_ATCC_30995.1.T0920222</name>
</gene>
<comment type="caution">
    <text evidence="1">The sequence shown here is derived from an EMBL/GenBank/DDBJ whole genome shotgun (WGS) entry which is preliminary data.</text>
</comment>
<name>A0A8S1Q0J2_9CILI</name>